<evidence type="ECO:0000313" key="9">
    <source>
        <dbReference type="Proteomes" id="UP000279089"/>
    </source>
</evidence>
<evidence type="ECO:0000256" key="2">
    <source>
        <dbReference type="ARBA" id="ARBA00006275"/>
    </source>
</evidence>
<dbReference type="PROSITE" id="PS51257">
    <property type="entry name" value="PROKAR_LIPOPROTEIN"/>
    <property type="match status" value="1"/>
</dbReference>
<keyword evidence="5" id="KW-0998">Cell outer membrane</keyword>
<dbReference type="AlphaFoldDB" id="A0A3N4MDV9"/>
<evidence type="ECO:0000313" key="8">
    <source>
        <dbReference type="EMBL" id="RPD40166.1"/>
    </source>
</evidence>
<name>A0A3N4MDV9_9BACT</name>
<dbReference type="SUPFAM" id="SSF48452">
    <property type="entry name" value="TPR-like"/>
    <property type="match status" value="1"/>
</dbReference>
<dbReference type="EMBL" id="RMBX01000008">
    <property type="protein sequence ID" value="RPD40166.1"/>
    <property type="molecule type" value="Genomic_DNA"/>
</dbReference>
<dbReference type="Pfam" id="PF07980">
    <property type="entry name" value="SusD_RagB"/>
    <property type="match status" value="1"/>
</dbReference>
<dbReference type="InterPro" id="IPR012944">
    <property type="entry name" value="SusD_RagB_dom"/>
</dbReference>
<feature type="domain" description="RagB/SusD" evidence="6">
    <location>
        <begin position="372"/>
        <end position="494"/>
    </location>
</feature>
<keyword evidence="4" id="KW-0472">Membrane</keyword>
<dbReference type="GO" id="GO:0009279">
    <property type="term" value="C:cell outer membrane"/>
    <property type="evidence" value="ECO:0007669"/>
    <property type="project" value="UniProtKB-SubCell"/>
</dbReference>
<organism evidence="8 9">
    <name type="scientific">Chitinophaga barathri</name>
    <dbReference type="NCBI Taxonomy" id="1647451"/>
    <lineage>
        <taxon>Bacteria</taxon>
        <taxon>Pseudomonadati</taxon>
        <taxon>Bacteroidota</taxon>
        <taxon>Chitinophagia</taxon>
        <taxon>Chitinophagales</taxon>
        <taxon>Chitinophagaceae</taxon>
        <taxon>Chitinophaga</taxon>
    </lineage>
</organism>
<dbReference type="Pfam" id="PF14322">
    <property type="entry name" value="SusD-like_3"/>
    <property type="match status" value="1"/>
</dbReference>
<dbReference type="InterPro" id="IPR011990">
    <property type="entry name" value="TPR-like_helical_dom_sf"/>
</dbReference>
<accession>A0A3N4MDV9</accession>
<protein>
    <submittedName>
        <fullName evidence="8">RagB/SusD family nutrient uptake outer membrane protein</fullName>
    </submittedName>
</protein>
<dbReference type="OrthoDB" id="1080118at2"/>
<evidence type="ECO:0000259" key="7">
    <source>
        <dbReference type="Pfam" id="PF14322"/>
    </source>
</evidence>
<dbReference type="Proteomes" id="UP000279089">
    <property type="component" value="Unassembled WGS sequence"/>
</dbReference>
<dbReference type="CDD" id="cd08977">
    <property type="entry name" value="SusD"/>
    <property type="match status" value="1"/>
</dbReference>
<comment type="caution">
    <text evidence="8">The sequence shown here is derived from an EMBL/GenBank/DDBJ whole genome shotgun (WGS) entry which is preliminary data.</text>
</comment>
<reference evidence="9" key="1">
    <citation type="submission" date="2018-11" db="EMBL/GenBank/DDBJ databases">
        <title>Chitinophaga lutea sp.nov., isolate from arsenic contaminated soil.</title>
        <authorList>
            <person name="Zong Y."/>
        </authorList>
    </citation>
    <scope>NUCLEOTIDE SEQUENCE [LARGE SCALE GENOMIC DNA]</scope>
    <source>
        <strain evidence="9">YLT18</strain>
    </source>
</reference>
<proteinExistence type="inferred from homology"/>
<sequence length="495" mass="55547">MLHSRTKKLMIMNTRYKYFNIIRWGLCGLLLFTACSKVNEQEPYVNIDPSQVFNSPARIEKAALGMYDALQNAEFLGGRALIYVDQRGNDVTVSSFFGQIPTFNMLSNNVTALNAWTGAYRSIFEANYFMKNLQMNEGVIGNEAAKVYYAEARFIRALVYYYVVNIWAQTYVFTPDASHAGIPLVLDAALNGADALNPANKISRSTVRQVYVQMLADLTEASANLPEDWDDAYYNHARATKAAADGLMARIYLTMGDYPNANAKADAVLASPRGFDLEEDPIDYFTSENYTTTVEGIFAVAMNNSDNPNTNNAIGQHYSPRGRGDISVSAAYRNLPNFGLTDKRRISPMLRSTGTAPNLTYWTGKYYDNTFDSWVPILRLAEIKLIKAEALARQNAGVDANALAQLMDIRERSNASVIVPPVTQAELIELILNERRMELAFEGFGEIDFLRTKRNIPARPPLQTEQDWNSQLVIWPIPFQETLQNENLAQNPGYN</sequence>
<evidence type="ECO:0000259" key="6">
    <source>
        <dbReference type="Pfam" id="PF07980"/>
    </source>
</evidence>
<keyword evidence="3" id="KW-0732">Signal</keyword>
<evidence type="ECO:0000256" key="5">
    <source>
        <dbReference type="ARBA" id="ARBA00023237"/>
    </source>
</evidence>
<comment type="similarity">
    <text evidence="2">Belongs to the SusD family.</text>
</comment>
<evidence type="ECO:0000256" key="4">
    <source>
        <dbReference type="ARBA" id="ARBA00023136"/>
    </source>
</evidence>
<gene>
    <name evidence="8" type="ORF">EG028_16065</name>
</gene>
<evidence type="ECO:0000256" key="1">
    <source>
        <dbReference type="ARBA" id="ARBA00004442"/>
    </source>
</evidence>
<comment type="subcellular location">
    <subcellularLocation>
        <location evidence="1">Cell outer membrane</location>
    </subcellularLocation>
</comment>
<dbReference type="InterPro" id="IPR033985">
    <property type="entry name" value="SusD-like_N"/>
</dbReference>
<feature type="domain" description="SusD-like N-terminal" evidence="7">
    <location>
        <begin position="45"/>
        <end position="253"/>
    </location>
</feature>
<evidence type="ECO:0000256" key="3">
    <source>
        <dbReference type="ARBA" id="ARBA00022729"/>
    </source>
</evidence>
<keyword evidence="9" id="KW-1185">Reference proteome</keyword>
<dbReference type="Gene3D" id="1.25.40.390">
    <property type="match status" value="1"/>
</dbReference>